<gene>
    <name evidence="2" type="ORF">A2928_04670</name>
</gene>
<dbReference type="AlphaFoldDB" id="A0A1G2NDH9"/>
<evidence type="ECO:0000256" key="1">
    <source>
        <dbReference type="SAM" id="Phobius"/>
    </source>
</evidence>
<keyword evidence="1" id="KW-1133">Transmembrane helix</keyword>
<name>A0A1G2NDH9_9BACT</name>
<evidence type="ECO:0000313" key="3">
    <source>
        <dbReference type="Proteomes" id="UP000176221"/>
    </source>
</evidence>
<keyword evidence="1" id="KW-0812">Transmembrane</keyword>
<comment type="caution">
    <text evidence="2">The sequence shown here is derived from an EMBL/GenBank/DDBJ whole genome shotgun (WGS) entry which is preliminary data.</text>
</comment>
<reference evidence="2 3" key="1">
    <citation type="journal article" date="2016" name="Nat. Commun.">
        <title>Thousands of microbial genomes shed light on interconnected biogeochemical processes in an aquifer system.</title>
        <authorList>
            <person name="Anantharaman K."/>
            <person name="Brown C.T."/>
            <person name="Hug L.A."/>
            <person name="Sharon I."/>
            <person name="Castelle C.J."/>
            <person name="Probst A.J."/>
            <person name="Thomas B.C."/>
            <person name="Singh A."/>
            <person name="Wilkins M.J."/>
            <person name="Karaoz U."/>
            <person name="Brodie E.L."/>
            <person name="Williams K.H."/>
            <person name="Hubbard S.S."/>
            <person name="Banfield J.F."/>
        </authorList>
    </citation>
    <scope>NUCLEOTIDE SEQUENCE [LARGE SCALE GENOMIC DNA]</scope>
</reference>
<organism evidence="2 3">
    <name type="scientific">Candidatus Taylorbacteria bacterium RIFCSPLOWO2_01_FULL_45_15b</name>
    <dbReference type="NCBI Taxonomy" id="1802319"/>
    <lineage>
        <taxon>Bacteria</taxon>
        <taxon>Candidatus Tayloriibacteriota</taxon>
    </lineage>
</organism>
<evidence type="ECO:0000313" key="2">
    <source>
        <dbReference type="EMBL" id="OHA34165.1"/>
    </source>
</evidence>
<accession>A0A1G2NDH9</accession>
<dbReference type="Proteomes" id="UP000176221">
    <property type="component" value="Unassembled WGS sequence"/>
</dbReference>
<feature type="transmembrane region" description="Helical" evidence="1">
    <location>
        <begin position="27"/>
        <end position="44"/>
    </location>
</feature>
<sequence>MDKRIFLALYQRIMNIVMIFRKKSTALFFYTLAVGIIMSFGLTLQSGRTVAELSRARLPTVSDHSFLDRALDFFAGVTIESNTLFTTAVFWLADK</sequence>
<dbReference type="EMBL" id="MHRX01000015">
    <property type="protein sequence ID" value="OHA34165.1"/>
    <property type="molecule type" value="Genomic_DNA"/>
</dbReference>
<dbReference type="STRING" id="1802319.A2928_04670"/>
<protein>
    <submittedName>
        <fullName evidence="2">Uncharacterized protein</fullName>
    </submittedName>
</protein>
<keyword evidence="1" id="KW-0472">Membrane</keyword>
<feature type="transmembrane region" description="Helical" evidence="1">
    <location>
        <begin position="73"/>
        <end position="93"/>
    </location>
</feature>
<proteinExistence type="predicted"/>